<dbReference type="GeneID" id="19981501"/>
<name>V9DHQ8_9EURO</name>
<dbReference type="HOGENOM" id="CLU_071125_0_0_1"/>
<dbReference type="EMBL" id="KB822703">
    <property type="protein sequence ID" value="ETI26231.1"/>
    <property type="molecule type" value="Genomic_DNA"/>
</dbReference>
<keyword evidence="1" id="KW-0732">Signal</keyword>
<reference evidence="2 3" key="1">
    <citation type="submission" date="2013-03" db="EMBL/GenBank/DDBJ databases">
        <title>The Genome Sequence of Cladophialophora carrionii CBS 160.54.</title>
        <authorList>
            <consortium name="The Broad Institute Genomics Platform"/>
            <person name="Cuomo C."/>
            <person name="de Hoog S."/>
            <person name="Gorbushina A."/>
            <person name="Walker B."/>
            <person name="Young S.K."/>
            <person name="Zeng Q."/>
            <person name="Gargeya S."/>
            <person name="Fitzgerald M."/>
            <person name="Haas B."/>
            <person name="Abouelleil A."/>
            <person name="Allen A.W."/>
            <person name="Alvarado L."/>
            <person name="Arachchi H.M."/>
            <person name="Berlin A.M."/>
            <person name="Chapman S.B."/>
            <person name="Gainer-Dewar J."/>
            <person name="Goldberg J."/>
            <person name="Griggs A."/>
            <person name="Gujja S."/>
            <person name="Hansen M."/>
            <person name="Howarth C."/>
            <person name="Imamovic A."/>
            <person name="Ireland A."/>
            <person name="Larimer J."/>
            <person name="McCowan C."/>
            <person name="Murphy C."/>
            <person name="Pearson M."/>
            <person name="Poon T.W."/>
            <person name="Priest M."/>
            <person name="Roberts A."/>
            <person name="Saif S."/>
            <person name="Shea T."/>
            <person name="Sisk P."/>
            <person name="Sykes S."/>
            <person name="Wortman J."/>
            <person name="Nusbaum C."/>
            <person name="Birren B."/>
        </authorList>
    </citation>
    <scope>NUCLEOTIDE SEQUENCE [LARGE SCALE GENOMIC DNA]</scope>
    <source>
        <strain evidence="2 3">CBS 160.54</strain>
    </source>
</reference>
<protein>
    <recommendedName>
        <fullName evidence="4">Transglycosylase SLT domain-containing protein</fullName>
    </recommendedName>
</protein>
<dbReference type="VEuPathDB" id="FungiDB:G647_03008"/>
<dbReference type="OrthoDB" id="2349272at2759"/>
<feature type="signal peptide" evidence="1">
    <location>
        <begin position="1"/>
        <end position="18"/>
    </location>
</feature>
<evidence type="ECO:0000256" key="1">
    <source>
        <dbReference type="SAM" id="SignalP"/>
    </source>
</evidence>
<dbReference type="AlphaFoldDB" id="V9DHQ8"/>
<evidence type="ECO:0008006" key="4">
    <source>
        <dbReference type="Google" id="ProtNLM"/>
    </source>
</evidence>
<organism evidence="2 3">
    <name type="scientific">Cladophialophora carrionii CBS 160.54</name>
    <dbReference type="NCBI Taxonomy" id="1279043"/>
    <lineage>
        <taxon>Eukaryota</taxon>
        <taxon>Fungi</taxon>
        <taxon>Dikarya</taxon>
        <taxon>Ascomycota</taxon>
        <taxon>Pezizomycotina</taxon>
        <taxon>Eurotiomycetes</taxon>
        <taxon>Chaetothyriomycetidae</taxon>
        <taxon>Chaetothyriales</taxon>
        <taxon>Herpotrichiellaceae</taxon>
        <taxon>Cladophialophora</taxon>
    </lineage>
</organism>
<proteinExistence type="predicted"/>
<accession>V9DHQ8</accession>
<sequence>MKHIIRVLALAVAASGAAISSLSRHTVTNITQPGHAPEADRLLFNTSDAFNRIIYPRANTGATGPDPVQQLLHIAPTSNTCAGAPFPNECVISSPSVVQAIVNGFAKYQITTAEEQAALLSWMAYESGDFNYNHNNFPSPGNPGQGTRYMMSPTFVREYAQSVPELRANIGVGTTPADLDATLALVQPDQYSFAAAAWYYNQHCTDAQKRQVQAGGQNNWASAFIAGCVNTAMDDRRIAYWIRACEALGVKVTQ</sequence>
<dbReference type="RefSeq" id="XP_008725576.1">
    <property type="nucleotide sequence ID" value="XM_008727354.1"/>
</dbReference>
<evidence type="ECO:0000313" key="3">
    <source>
        <dbReference type="Proteomes" id="UP000030678"/>
    </source>
</evidence>
<gene>
    <name evidence="2" type="ORF">G647_03008</name>
</gene>
<dbReference type="Proteomes" id="UP000030678">
    <property type="component" value="Unassembled WGS sequence"/>
</dbReference>
<feature type="chain" id="PRO_5004774607" description="Transglycosylase SLT domain-containing protein" evidence="1">
    <location>
        <begin position="19"/>
        <end position="254"/>
    </location>
</feature>
<evidence type="ECO:0000313" key="2">
    <source>
        <dbReference type="EMBL" id="ETI26231.1"/>
    </source>
</evidence>